<evidence type="ECO:0000256" key="2">
    <source>
        <dbReference type="ARBA" id="ARBA00022803"/>
    </source>
</evidence>
<dbReference type="PANTHER" id="PTHR45586:SF1">
    <property type="entry name" value="LIPOPOLYSACCHARIDE ASSEMBLY PROTEIN B"/>
    <property type="match status" value="1"/>
</dbReference>
<dbReference type="Pfam" id="PF13176">
    <property type="entry name" value="TPR_7"/>
    <property type="match status" value="1"/>
</dbReference>
<protein>
    <submittedName>
        <fullName evidence="5">Uncharacterized protein</fullName>
    </submittedName>
</protein>
<comment type="caution">
    <text evidence="5">The sequence shown here is derived from an EMBL/GenBank/DDBJ whole genome shotgun (WGS) entry which is preliminary data.</text>
</comment>
<name>A0A1E5LH82_9BACI</name>
<proteinExistence type="predicted"/>
<dbReference type="InterPro" id="IPR011990">
    <property type="entry name" value="TPR-like_helical_dom_sf"/>
</dbReference>
<dbReference type="Pfam" id="PF25058">
    <property type="entry name" value="ARM_TT21"/>
    <property type="match status" value="1"/>
</dbReference>
<sequence>MSVLTELEQAIQLVENGEVESGLQKINDIKEKANHAEKHEIAELYIKWGLLDEAKVLIDELVLLYPDEGQLYIDRAEIAIDLEEEEEALEYLLEVKEEDTAYVQALFLMADLYQMQGLDEVAEQKLLEAKKKAPNEVIVDFGLGEFYLSRGDYNKSIPYYERVLKEKEDIGNTNVHLCLAEALSTVGKFEEALEHYEKGLTNRTEIHALFGFGFSAYQIGEYGLAIAKWKELLELDQDYPSLYLYLTHAYENEEMLEEALNTAKKGLAVDELNKELLLAAGKLAIKRQIPEEAEKYLRDAVSIDPGYVEAVVTLSKFFIQQERFEDMVDLLEHVIQFGEYDPQFEWDLAFAKNELEIYSDALKHYENAYTALKNNPTFLEEYGKFMLEEGQHEKAKEAFELAVKIDGSLVHLQEELLRLEDRT</sequence>
<dbReference type="RefSeq" id="WP_069716342.1">
    <property type="nucleotide sequence ID" value="NZ_MJEH01000011.1"/>
</dbReference>
<keyword evidence="4" id="KW-0175">Coiled coil</keyword>
<evidence type="ECO:0000313" key="6">
    <source>
        <dbReference type="Proteomes" id="UP000095209"/>
    </source>
</evidence>
<reference evidence="5 6" key="1">
    <citation type="submission" date="2016-08" db="EMBL/GenBank/DDBJ databases">
        <title>Genome of Bacillus solimangrovi GH2-4.</title>
        <authorList>
            <person name="Lim S."/>
            <person name="Kim B.-C."/>
        </authorList>
    </citation>
    <scope>NUCLEOTIDE SEQUENCE [LARGE SCALE GENOMIC DNA]</scope>
    <source>
        <strain evidence="5 6">GH2-4</strain>
    </source>
</reference>
<dbReference type="OrthoDB" id="2080803at2"/>
<evidence type="ECO:0000313" key="5">
    <source>
        <dbReference type="EMBL" id="OEH93439.1"/>
    </source>
</evidence>
<dbReference type="Pfam" id="PF13429">
    <property type="entry name" value="TPR_15"/>
    <property type="match status" value="1"/>
</dbReference>
<dbReference type="InterPro" id="IPR019734">
    <property type="entry name" value="TPR_rpt"/>
</dbReference>
<dbReference type="Gene3D" id="1.25.40.10">
    <property type="entry name" value="Tetratricopeptide repeat domain"/>
    <property type="match status" value="3"/>
</dbReference>
<dbReference type="PANTHER" id="PTHR45586">
    <property type="entry name" value="TPR REPEAT-CONTAINING PROTEIN PA4667"/>
    <property type="match status" value="1"/>
</dbReference>
<dbReference type="STRING" id="1305675.BFG57_00140"/>
<dbReference type="InterPro" id="IPR051012">
    <property type="entry name" value="CellSynth/LPSAsmb/PSIAsmb"/>
</dbReference>
<dbReference type="PROSITE" id="PS50005">
    <property type="entry name" value="TPR"/>
    <property type="match status" value="1"/>
</dbReference>
<gene>
    <name evidence="5" type="ORF">BFG57_00140</name>
</gene>
<dbReference type="SUPFAM" id="SSF48452">
    <property type="entry name" value="TPR-like"/>
    <property type="match status" value="2"/>
</dbReference>
<organism evidence="5 6">
    <name type="scientific">Bacillus solimangrovi</name>
    <dbReference type="NCBI Taxonomy" id="1305675"/>
    <lineage>
        <taxon>Bacteria</taxon>
        <taxon>Bacillati</taxon>
        <taxon>Bacillota</taxon>
        <taxon>Bacilli</taxon>
        <taxon>Bacillales</taxon>
        <taxon>Bacillaceae</taxon>
        <taxon>Bacillus</taxon>
    </lineage>
</organism>
<keyword evidence="6" id="KW-1185">Reference proteome</keyword>
<keyword evidence="2 3" id="KW-0802">TPR repeat</keyword>
<evidence type="ECO:0000256" key="4">
    <source>
        <dbReference type="SAM" id="Coils"/>
    </source>
</evidence>
<dbReference type="Proteomes" id="UP000095209">
    <property type="component" value="Unassembled WGS sequence"/>
</dbReference>
<evidence type="ECO:0000256" key="3">
    <source>
        <dbReference type="PROSITE-ProRule" id="PRU00339"/>
    </source>
</evidence>
<keyword evidence="1" id="KW-0677">Repeat</keyword>
<dbReference type="EMBL" id="MJEH01000011">
    <property type="protein sequence ID" value="OEH93439.1"/>
    <property type="molecule type" value="Genomic_DNA"/>
</dbReference>
<dbReference type="SMART" id="SM00028">
    <property type="entry name" value="TPR"/>
    <property type="match status" value="10"/>
</dbReference>
<dbReference type="AlphaFoldDB" id="A0A1E5LH82"/>
<feature type="repeat" description="TPR" evidence="3">
    <location>
        <begin position="137"/>
        <end position="170"/>
    </location>
</feature>
<evidence type="ECO:0000256" key="1">
    <source>
        <dbReference type="ARBA" id="ARBA00022737"/>
    </source>
</evidence>
<accession>A0A1E5LH82</accession>
<feature type="coiled-coil region" evidence="4">
    <location>
        <begin position="348"/>
        <end position="375"/>
    </location>
</feature>